<dbReference type="RefSeq" id="WP_106527785.1">
    <property type="nucleotide sequence ID" value="NZ_PYAW01000002.1"/>
</dbReference>
<dbReference type="GO" id="GO:0032259">
    <property type="term" value="P:methylation"/>
    <property type="evidence" value="ECO:0007669"/>
    <property type="project" value="UniProtKB-KW"/>
</dbReference>
<evidence type="ECO:0000313" key="3">
    <source>
        <dbReference type="Proteomes" id="UP000240971"/>
    </source>
</evidence>
<dbReference type="PANTHER" id="PTHR34009:SF2">
    <property type="entry name" value="PROTEIN STAR"/>
    <property type="match status" value="1"/>
</dbReference>
<reference evidence="2 3" key="1">
    <citation type="submission" date="2018-03" db="EMBL/GenBank/DDBJ databases">
        <title>Genomic Encyclopedia of Archaeal and Bacterial Type Strains, Phase II (KMG-II): from individual species to whole genera.</title>
        <authorList>
            <person name="Goeker M."/>
        </authorList>
    </citation>
    <scope>NUCLEOTIDE SEQUENCE [LARGE SCALE GENOMIC DNA]</scope>
    <source>
        <strain evidence="2 3">DSM 24859</strain>
    </source>
</reference>
<dbReference type="GO" id="GO:0016197">
    <property type="term" value="P:endosomal transport"/>
    <property type="evidence" value="ECO:0007669"/>
    <property type="project" value="TreeGrafter"/>
</dbReference>
<gene>
    <name evidence="2" type="ORF">CLV51_102167</name>
</gene>
<dbReference type="Proteomes" id="UP000240971">
    <property type="component" value="Unassembled WGS sequence"/>
</dbReference>
<dbReference type="SUPFAM" id="SSF53335">
    <property type="entry name" value="S-adenosyl-L-methionine-dependent methyltransferases"/>
    <property type="match status" value="1"/>
</dbReference>
<dbReference type="Gene3D" id="3.40.50.150">
    <property type="entry name" value="Vaccinia Virus protein VP39"/>
    <property type="match status" value="1"/>
</dbReference>
<dbReference type="OrthoDB" id="9801609at2"/>
<keyword evidence="2" id="KW-0489">Methyltransferase</keyword>
<comment type="caution">
    <text evidence="2">The sequence shown here is derived from an EMBL/GenBank/DDBJ whole genome shotgun (WGS) entry which is preliminary data.</text>
</comment>
<dbReference type="InterPro" id="IPR029063">
    <property type="entry name" value="SAM-dependent_MTases_sf"/>
</dbReference>
<dbReference type="InterPro" id="IPR053202">
    <property type="entry name" value="EGF_Rcpt_Signaling_Reg"/>
</dbReference>
<protein>
    <submittedName>
        <fullName evidence="2">FkbM family methyltransferase</fullName>
    </submittedName>
</protein>
<dbReference type="EMBL" id="PYAW01000002">
    <property type="protein sequence ID" value="PSL47321.1"/>
    <property type="molecule type" value="Genomic_DNA"/>
</dbReference>
<dbReference type="GO" id="GO:0005737">
    <property type="term" value="C:cytoplasm"/>
    <property type="evidence" value="ECO:0007669"/>
    <property type="project" value="GOC"/>
</dbReference>
<accession>A0A2P8HM82</accession>
<feature type="domain" description="Methyltransferase FkbM" evidence="1">
    <location>
        <begin position="49"/>
        <end position="214"/>
    </location>
</feature>
<keyword evidence="2" id="KW-0808">Transferase</keyword>
<dbReference type="AlphaFoldDB" id="A0A2P8HM82"/>
<dbReference type="PANTHER" id="PTHR34009">
    <property type="entry name" value="PROTEIN STAR"/>
    <property type="match status" value="1"/>
</dbReference>
<organism evidence="2 3">
    <name type="scientific">Chitinophaga niastensis</name>
    <dbReference type="NCBI Taxonomy" id="536980"/>
    <lineage>
        <taxon>Bacteria</taxon>
        <taxon>Pseudomonadati</taxon>
        <taxon>Bacteroidota</taxon>
        <taxon>Chitinophagia</taxon>
        <taxon>Chitinophagales</taxon>
        <taxon>Chitinophagaceae</taxon>
        <taxon>Chitinophaga</taxon>
    </lineage>
</organism>
<dbReference type="GO" id="GO:0008168">
    <property type="term" value="F:methyltransferase activity"/>
    <property type="evidence" value="ECO:0007669"/>
    <property type="project" value="UniProtKB-KW"/>
</dbReference>
<keyword evidence="3" id="KW-1185">Reference proteome</keyword>
<dbReference type="GO" id="GO:0005886">
    <property type="term" value="C:plasma membrane"/>
    <property type="evidence" value="ECO:0007669"/>
    <property type="project" value="TreeGrafter"/>
</dbReference>
<dbReference type="InterPro" id="IPR006342">
    <property type="entry name" value="FkbM_mtfrase"/>
</dbReference>
<dbReference type="GO" id="GO:0006888">
    <property type="term" value="P:endoplasmic reticulum to Golgi vesicle-mediated transport"/>
    <property type="evidence" value="ECO:0007669"/>
    <property type="project" value="TreeGrafter"/>
</dbReference>
<evidence type="ECO:0000259" key="1">
    <source>
        <dbReference type="Pfam" id="PF05050"/>
    </source>
</evidence>
<sequence length="235" mass="27483">MNRIKNIAAQIVSKLFPQLRYGMRAYSSEGEDLILKRIFHHKAKGIYVDVGAHHPFRFSNTYLFYKMKWTGINIDPMPGSKALFNKYRPLDTNLEIGVSAARQYLTYSVFNDPALSTFSKEKVKEYTQVPQYHVIEEKKIETWPLADILDQYLTDNTAIDFLTIDAEGLDIEVLQSNNWKKYRPAYVLVEAQPFELAHMNNSELFLFMQRVGYTIFAKTYYTYFFKNIKSEYAGD</sequence>
<evidence type="ECO:0000313" key="2">
    <source>
        <dbReference type="EMBL" id="PSL47321.1"/>
    </source>
</evidence>
<name>A0A2P8HM82_CHINA</name>
<proteinExistence type="predicted"/>
<dbReference type="Pfam" id="PF05050">
    <property type="entry name" value="Methyltransf_21"/>
    <property type="match status" value="1"/>
</dbReference>